<gene>
    <name evidence="3" type="ORF">DFP89_10292</name>
</gene>
<comment type="caution">
    <text evidence="3">The sequence shown here is derived from an EMBL/GenBank/DDBJ whole genome shotgun (WGS) entry which is preliminary data.</text>
</comment>
<dbReference type="Gene3D" id="1.10.8.1080">
    <property type="match status" value="1"/>
</dbReference>
<keyword evidence="4" id="KW-1185">Reference proteome</keyword>
<dbReference type="Pfam" id="PF13580">
    <property type="entry name" value="SIS_2"/>
    <property type="match status" value="1"/>
</dbReference>
<dbReference type="EMBL" id="QPJL01000002">
    <property type="protein sequence ID" value="RCW88162.1"/>
    <property type="molecule type" value="Genomic_DNA"/>
</dbReference>
<dbReference type="RefSeq" id="WP_114347901.1">
    <property type="nucleotide sequence ID" value="NZ_QPJL01000002.1"/>
</dbReference>
<dbReference type="NCBIfam" id="NF003915">
    <property type="entry name" value="PRK05441.1"/>
    <property type="match status" value="1"/>
</dbReference>
<reference evidence="3 4" key="1">
    <citation type="submission" date="2018-07" db="EMBL/GenBank/DDBJ databases">
        <title>Genomic Encyclopedia of Type Strains, Phase III (KMG-III): the genomes of soil and plant-associated and newly described type strains.</title>
        <authorList>
            <person name="Whitman W."/>
        </authorList>
    </citation>
    <scope>NUCLEOTIDE SEQUENCE [LARGE SCALE GENOMIC DNA]</scope>
    <source>
        <strain evidence="3 4">CECT 8525</strain>
    </source>
</reference>
<protein>
    <submittedName>
        <fullName evidence="3">N-acetylmuramic acid 6-phosphate etherase</fullName>
    </submittedName>
</protein>
<dbReference type="SUPFAM" id="SSF53697">
    <property type="entry name" value="SIS domain"/>
    <property type="match status" value="1"/>
</dbReference>
<dbReference type="PANTHER" id="PTHR10088">
    <property type="entry name" value="GLUCOKINASE REGULATORY PROTEIN"/>
    <property type="match status" value="1"/>
</dbReference>
<evidence type="ECO:0000259" key="2">
    <source>
        <dbReference type="PROSITE" id="PS51464"/>
    </source>
</evidence>
<accession>A0A368Z6S6</accession>
<proteinExistence type="predicted"/>
<dbReference type="Gene3D" id="3.40.50.10490">
    <property type="entry name" value="Glucose-6-phosphate isomerase like protein, domain 1"/>
    <property type="match status" value="1"/>
</dbReference>
<keyword evidence="1" id="KW-0119">Carbohydrate metabolism</keyword>
<dbReference type="InterPro" id="IPR046348">
    <property type="entry name" value="SIS_dom_sf"/>
</dbReference>
<dbReference type="Proteomes" id="UP000253345">
    <property type="component" value="Unassembled WGS sequence"/>
</dbReference>
<dbReference type="PANTHER" id="PTHR10088:SF4">
    <property type="entry name" value="GLUCOKINASE REGULATORY PROTEIN"/>
    <property type="match status" value="1"/>
</dbReference>
<dbReference type="OrthoDB" id="9813395at2"/>
<dbReference type="GO" id="GO:0097367">
    <property type="term" value="F:carbohydrate derivative binding"/>
    <property type="evidence" value="ECO:0007669"/>
    <property type="project" value="InterPro"/>
</dbReference>
<dbReference type="InterPro" id="IPR040190">
    <property type="entry name" value="MURQ/GCKR"/>
</dbReference>
<dbReference type="AlphaFoldDB" id="A0A368Z6S6"/>
<dbReference type="GO" id="GO:0009254">
    <property type="term" value="P:peptidoglycan turnover"/>
    <property type="evidence" value="ECO:0007669"/>
    <property type="project" value="TreeGrafter"/>
</dbReference>
<sequence>MTESSTEGRHPGAEGFHTLGGRDALSILLAAQIDALKALTPAIAALERVADAAAASLRAGGKLGYAGAGSSGLMALADCLELAGTFGIAPERTPMMFAGGADALLHMKGSVEDDPALALADLDRAGLAAGDTLLVLSASGRTPYALAIAEAARARGVTVAGFANVPGSALLGLADISVLIETGPEVVAGSTRMGAATAQKVALNMVSVLAATRLGHIHDGYMVNLVADNIKLVDRAARIVAAVADMPRDAAEAALARVSGAVKPAVLVARGMTPEAATAALSQNGGHLAPLLQGFHQAGS</sequence>
<name>A0A368Z6S6_9RHOB</name>
<dbReference type="GO" id="GO:0046348">
    <property type="term" value="P:amino sugar catabolic process"/>
    <property type="evidence" value="ECO:0007669"/>
    <property type="project" value="TreeGrafter"/>
</dbReference>
<dbReference type="PROSITE" id="PS51464">
    <property type="entry name" value="SIS"/>
    <property type="match status" value="1"/>
</dbReference>
<evidence type="ECO:0000256" key="1">
    <source>
        <dbReference type="ARBA" id="ARBA00023277"/>
    </source>
</evidence>
<feature type="domain" description="SIS" evidence="2">
    <location>
        <begin position="53"/>
        <end position="216"/>
    </location>
</feature>
<evidence type="ECO:0000313" key="3">
    <source>
        <dbReference type="EMBL" id="RCW88162.1"/>
    </source>
</evidence>
<evidence type="ECO:0000313" key="4">
    <source>
        <dbReference type="Proteomes" id="UP000253345"/>
    </source>
</evidence>
<dbReference type="GO" id="GO:0016835">
    <property type="term" value="F:carbon-oxygen lyase activity"/>
    <property type="evidence" value="ECO:0007669"/>
    <property type="project" value="TreeGrafter"/>
</dbReference>
<dbReference type="GO" id="GO:0016803">
    <property type="term" value="F:ether hydrolase activity"/>
    <property type="evidence" value="ECO:0007669"/>
    <property type="project" value="TreeGrafter"/>
</dbReference>
<dbReference type="InterPro" id="IPR001347">
    <property type="entry name" value="SIS_dom"/>
</dbReference>
<organism evidence="3 4">
    <name type="scientific">Paracoccus lutimaris</name>
    <dbReference type="NCBI Taxonomy" id="1490030"/>
    <lineage>
        <taxon>Bacteria</taxon>
        <taxon>Pseudomonadati</taxon>
        <taxon>Pseudomonadota</taxon>
        <taxon>Alphaproteobacteria</taxon>
        <taxon>Rhodobacterales</taxon>
        <taxon>Paracoccaceae</taxon>
        <taxon>Paracoccus</taxon>
    </lineage>
</organism>